<name>A0A9J5ZRP2_SOLCO</name>
<accession>A0A9J5ZRP2</accession>
<protein>
    <submittedName>
        <fullName evidence="2">Uncharacterized protein</fullName>
    </submittedName>
</protein>
<evidence type="ECO:0000313" key="3">
    <source>
        <dbReference type="Proteomes" id="UP000824120"/>
    </source>
</evidence>
<gene>
    <name evidence="2" type="ORF">H5410_014532</name>
</gene>
<feature type="region of interest" description="Disordered" evidence="1">
    <location>
        <begin position="1"/>
        <end position="71"/>
    </location>
</feature>
<dbReference type="Proteomes" id="UP000824120">
    <property type="component" value="Chromosome 3"/>
</dbReference>
<sequence>MTKPNKAGSNTPPRGKEKRITLNEDATTSRNKATKLSTTVYGKIEEEEEEEGCEGVGDGNHGGDLARKKKR</sequence>
<proteinExistence type="predicted"/>
<dbReference type="AlphaFoldDB" id="A0A9J5ZRP2"/>
<keyword evidence="3" id="KW-1185">Reference proteome</keyword>
<organism evidence="2 3">
    <name type="scientific">Solanum commersonii</name>
    <name type="common">Commerson's wild potato</name>
    <name type="synonym">Commerson's nightshade</name>
    <dbReference type="NCBI Taxonomy" id="4109"/>
    <lineage>
        <taxon>Eukaryota</taxon>
        <taxon>Viridiplantae</taxon>
        <taxon>Streptophyta</taxon>
        <taxon>Embryophyta</taxon>
        <taxon>Tracheophyta</taxon>
        <taxon>Spermatophyta</taxon>
        <taxon>Magnoliopsida</taxon>
        <taxon>eudicotyledons</taxon>
        <taxon>Gunneridae</taxon>
        <taxon>Pentapetalae</taxon>
        <taxon>asterids</taxon>
        <taxon>lamiids</taxon>
        <taxon>Solanales</taxon>
        <taxon>Solanaceae</taxon>
        <taxon>Solanoideae</taxon>
        <taxon>Solaneae</taxon>
        <taxon>Solanum</taxon>
    </lineage>
</organism>
<evidence type="ECO:0000256" key="1">
    <source>
        <dbReference type="SAM" id="MobiDB-lite"/>
    </source>
</evidence>
<reference evidence="2 3" key="1">
    <citation type="submission" date="2020-09" db="EMBL/GenBank/DDBJ databases">
        <title>De no assembly of potato wild relative species, Solanum commersonii.</title>
        <authorList>
            <person name="Cho K."/>
        </authorList>
    </citation>
    <scope>NUCLEOTIDE SEQUENCE [LARGE SCALE GENOMIC DNA]</scope>
    <source>
        <strain evidence="2">LZ3.2</strain>
        <tissue evidence="2">Leaf</tissue>
    </source>
</reference>
<feature type="compositionally biased region" description="Polar residues" evidence="1">
    <location>
        <begin position="24"/>
        <end position="40"/>
    </location>
</feature>
<dbReference type="EMBL" id="JACXVP010000003">
    <property type="protein sequence ID" value="KAG5614708.1"/>
    <property type="molecule type" value="Genomic_DNA"/>
</dbReference>
<comment type="caution">
    <text evidence="2">The sequence shown here is derived from an EMBL/GenBank/DDBJ whole genome shotgun (WGS) entry which is preliminary data.</text>
</comment>
<evidence type="ECO:0000313" key="2">
    <source>
        <dbReference type="EMBL" id="KAG5614708.1"/>
    </source>
</evidence>